<accession>A0A9Q0LC30</accession>
<protein>
    <submittedName>
        <fullName evidence="2">Uncharacterized protein</fullName>
    </submittedName>
</protein>
<comment type="caution">
    <text evidence="2">The sequence shown here is derived from an EMBL/GenBank/DDBJ whole genome shotgun (WGS) entry which is preliminary data.</text>
</comment>
<dbReference type="Proteomes" id="UP001149090">
    <property type="component" value="Unassembled WGS sequence"/>
</dbReference>
<name>A0A9Q0LC30_ANAIG</name>
<dbReference type="EMBL" id="JAPDFW010000098">
    <property type="protein sequence ID" value="KAJ5070132.1"/>
    <property type="molecule type" value="Genomic_DNA"/>
</dbReference>
<proteinExistence type="predicted"/>
<evidence type="ECO:0000313" key="3">
    <source>
        <dbReference type="Proteomes" id="UP001149090"/>
    </source>
</evidence>
<dbReference type="AlphaFoldDB" id="A0A9Q0LC30"/>
<reference evidence="2" key="1">
    <citation type="submission" date="2022-10" db="EMBL/GenBank/DDBJ databases">
        <title>Novel sulphate-reducing endosymbionts in the free-living metamonad Anaeramoeba.</title>
        <authorList>
            <person name="Jerlstrom-Hultqvist J."/>
            <person name="Cepicka I."/>
            <person name="Gallot-Lavallee L."/>
            <person name="Salas-Leiva D."/>
            <person name="Curtis B.A."/>
            <person name="Zahonova K."/>
            <person name="Pipaliya S."/>
            <person name="Dacks J."/>
            <person name="Roger A.J."/>
        </authorList>
    </citation>
    <scope>NUCLEOTIDE SEQUENCE</scope>
    <source>
        <strain evidence="2">BMAN</strain>
    </source>
</reference>
<evidence type="ECO:0000256" key="1">
    <source>
        <dbReference type="SAM" id="Coils"/>
    </source>
</evidence>
<evidence type="ECO:0000313" key="2">
    <source>
        <dbReference type="EMBL" id="KAJ5070132.1"/>
    </source>
</evidence>
<keyword evidence="3" id="KW-1185">Reference proteome</keyword>
<feature type="coiled-coil region" evidence="1">
    <location>
        <begin position="166"/>
        <end position="234"/>
    </location>
</feature>
<gene>
    <name evidence="2" type="ORF">M0811_11161</name>
</gene>
<keyword evidence="1" id="KW-0175">Coiled coil</keyword>
<sequence>MLKRDALDFATKFQSHLGVETSEIISRLKIFSKEEHFAHVVQCQKFNGETFWASIATTKLEVAKTNLFQSVFHVIEKPTEEKMKLITQQFLSQLNQEEQSQVSQVSHVSHVEFGDSSSESDREQSTFTNEFLESKNDLQIYIEEQEKTHLNQDLNDLLVCDLDFMSEKIDISIHDLKNQISDLQNRKDVLVQYRKRLDIIKDLKKQYIDIEKRIHKYKLEIEDSQLKKKILEEKISKKV</sequence>
<organism evidence="2 3">
    <name type="scientific">Anaeramoeba ignava</name>
    <name type="common">Anaerobic marine amoeba</name>
    <dbReference type="NCBI Taxonomy" id="1746090"/>
    <lineage>
        <taxon>Eukaryota</taxon>
        <taxon>Metamonada</taxon>
        <taxon>Anaeramoebidae</taxon>
        <taxon>Anaeramoeba</taxon>
    </lineage>
</organism>